<evidence type="ECO:0000256" key="1">
    <source>
        <dbReference type="ARBA" id="ARBA00004496"/>
    </source>
</evidence>
<comment type="caution">
    <text evidence="6">The sequence shown here is derived from an EMBL/GenBank/DDBJ whole genome shotgun (WGS) entry which is preliminary data.</text>
</comment>
<dbReference type="InterPro" id="IPR015033">
    <property type="entry name" value="HBS1-like_N"/>
</dbReference>
<comment type="subcellular location">
    <subcellularLocation>
        <location evidence="1">Cytoplasm</location>
    </subcellularLocation>
</comment>
<proteinExistence type="predicted"/>
<evidence type="ECO:0000259" key="5">
    <source>
        <dbReference type="Pfam" id="PF08938"/>
    </source>
</evidence>
<feature type="domain" description="HBS1-like protein N-terminal" evidence="5">
    <location>
        <begin position="1"/>
        <end position="52"/>
    </location>
</feature>
<keyword evidence="3" id="KW-0378">Hydrolase</keyword>
<accession>K0KPH2</accession>
<dbReference type="Proteomes" id="UP000009328">
    <property type="component" value="Unassembled WGS sequence"/>
</dbReference>
<protein>
    <recommendedName>
        <fullName evidence="5">HBS1-like protein N-terminal domain-containing protein</fullName>
    </recommendedName>
</protein>
<keyword evidence="7" id="KW-1185">Reference proteome</keyword>
<sequence>MNSEDEEKMDEMLPLVKAELKDYTGYTDKDITDSLWNNYFELEPTLKELKSELLIITIKCPDQLTNMV</sequence>
<reference evidence="6 7" key="1">
    <citation type="journal article" date="2012" name="Eukaryot. Cell">
        <title>Draft genome sequence of Wickerhamomyces ciferrii NRRL Y-1031 F-60-10.</title>
        <authorList>
            <person name="Schneider J."/>
            <person name="Andrea H."/>
            <person name="Blom J."/>
            <person name="Jaenicke S."/>
            <person name="Ruckert C."/>
            <person name="Schorsch C."/>
            <person name="Szczepanowski R."/>
            <person name="Farwick M."/>
            <person name="Goesmann A."/>
            <person name="Puhler A."/>
            <person name="Schaffer S."/>
            <person name="Tauch A."/>
            <person name="Kohler T."/>
            <person name="Brinkrolf K."/>
        </authorList>
    </citation>
    <scope>NUCLEOTIDE SEQUENCE [LARGE SCALE GENOMIC DNA]</scope>
    <source>
        <strain evidence="7">ATCC 14091 / BCRC 22168 / CBS 111 / JCM 3599 / NBRC 0793 / NRRL Y-1031 F-60-10</strain>
    </source>
</reference>
<dbReference type="EMBL" id="CAIF01000074">
    <property type="protein sequence ID" value="CCH43259.1"/>
    <property type="molecule type" value="Genomic_DNA"/>
</dbReference>
<evidence type="ECO:0000256" key="4">
    <source>
        <dbReference type="ARBA" id="ARBA00022917"/>
    </source>
</evidence>
<dbReference type="GO" id="GO:0016787">
    <property type="term" value="F:hydrolase activity"/>
    <property type="evidence" value="ECO:0007669"/>
    <property type="project" value="UniProtKB-KW"/>
</dbReference>
<dbReference type="GO" id="GO:0006412">
    <property type="term" value="P:translation"/>
    <property type="evidence" value="ECO:0007669"/>
    <property type="project" value="UniProtKB-KW"/>
</dbReference>
<evidence type="ECO:0000256" key="2">
    <source>
        <dbReference type="ARBA" id="ARBA00022490"/>
    </source>
</evidence>
<evidence type="ECO:0000313" key="7">
    <source>
        <dbReference type="Proteomes" id="UP000009328"/>
    </source>
</evidence>
<organism evidence="6 7">
    <name type="scientific">Wickerhamomyces ciferrii (strain ATCC 14091 / BCRC 22168 / CBS 111 / JCM 3599 / NBRC 0793 / NRRL Y-1031 F-60-10)</name>
    <name type="common">Yeast</name>
    <name type="synonym">Pichia ciferrii</name>
    <dbReference type="NCBI Taxonomy" id="1206466"/>
    <lineage>
        <taxon>Eukaryota</taxon>
        <taxon>Fungi</taxon>
        <taxon>Dikarya</taxon>
        <taxon>Ascomycota</taxon>
        <taxon>Saccharomycotina</taxon>
        <taxon>Saccharomycetes</taxon>
        <taxon>Phaffomycetales</taxon>
        <taxon>Wickerhamomycetaceae</taxon>
        <taxon>Wickerhamomyces</taxon>
    </lineage>
</organism>
<evidence type="ECO:0000256" key="3">
    <source>
        <dbReference type="ARBA" id="ARBA00022801"/>
    </source>
</evidence>
<evidence type="ECO:0000313" key="6">
    <source>
        <dbReference type="EMBL" id="CCH43259.1"/>
    </source>
</evidence>
<dbReference type="HOGENOM" id="CLU_2795886_0_0_1"/>
<dbReference type="InParanoid" id="K0KPH2"/>
<name>K0KPH2_WICCF</name>
<dbReference type="GO" id="GO:0005737">
    <property type="term" value="C:cytoplasm"/>
    <property type="evidence" value="ECO:0007669"/>
    <property type="project" value="UniProtKB-SubCell"/>
</dbReference>
<keyword evidence="2" id="KW-0963">Cytoplasm</keyword>
<keyword evidence="4" id="KW-0648">Protein biosynthesis</keyword>
<dbReference type="Pfam" id="PF08938">
    <property type="entry name" value="HBS1_N"/>
    <property type="match status" value="1"/>
</dbReference>
<dbReference type="AlphaFoldDB" id="K0KPH2"/>
<gene>
    <name evidence="6" type="ORF">BN7_2807</name>
</gene>